<dbReference type="AlphaFoldDB" id="A0AAW1SDN2"/>
<dbReference type="Gene3D" id="2.30.29.30">
    <property type="entry name" value="Pleckstrin-homology domain (PH domain)/Phosphotyrosine-binding domain (PTB)"/>
    <property type="match status" value="1"/>
</dbReference>
<name>A0AAW1SDN2_9CHLO</name>
<dbReference type="Proteomes" id="UP001438707">
    <property type="component" value="Unassembled WGS sequence"/>
</dbReference>
<dbReference type="InterPro" id="IPR035417">
    <property type="entry name" value="SSRP1/POB3_N"/>
</dbReference>
<evidence type="ECO:0000313" key="3">
    <source>
        <dbReference type="EMBL" id="KAK9844373.1"/>
    </source>
</evidence>
<dbReference type="EMBL" id="JALJOS010000001">
    <property type="protein sequence ID" value="KAK9844373.1"/>
    <property type="molecule type" value="Genomic_DNA"/>
</dbReference>
<feature type="domain" description="FACT complex subunit SSRP1/POB3 N-terminal PH" evidence="2">
    <location>
        <begin position="25"/>
        <end position="84"/>
    </location>
</feature>
<evidence type="ECO:0000313" key="4">
    <source>
        <dbReference type="Proteomes" id="UP001438707"/>
    </source>
</evidence>
<protein>
    <submittedName>
        <fullName evidence="3">Uncharacterized protein</fullName>
    </submittedName>
</protein>
<dbReference type="GO" id="GO:0035101">
    <property type="term" value="C:FACT complex"/>
    <property type="evidence" value="ECO:0007669"/>
    <property type="project" value="TreeGrafter"/>
</dbReference>
<dbReference type="InterPro" id="IPR038167">
    <property type="entry name" value="SSRP1_sf"/>
</dbReference>
<feature type="domain" description="SSRP1 dimerization" evidence="1">
    <location>
        <begin position="105"/>
        <end position="172"/>
    </location>
</feature>
<gene>
    <name evidence="3" type="ORF">WJX74_001570</name>
</gene>
<evidence type="ECO:0000259" key="1">
    <source>
        <dbReference type="Pfam" id="PF03531"/>
    </source>
</evidence>
<dbReference type="InterPro" id="IPR050454">
    <property type="entry name" value="RTT106/SSRP1_HistChap/FACT"/>
</dbReference>
<dbReference type="InterPro" id="IPR011993">
    <property type="entry name" value="PH-like_dom_sf"/>
</dbReference>
<sequence length="224" mass="24057">MRVHVPVLSRGTREKVARARVSCTCRTQSCSGKKAGGGKTVEVSTQEITGLTWTEASKGFQLGVKRKKGAYLYFSGFRSQDRKVFEELGTALDCPVESQKLATSGHNWGNAVIDGSTLVFMVDGKPAFRIPLPDVTQVTGSSSDVMLELPVDDTAGGEHEDALMEMGFFVPRSAEGFTGEEGDDTSSATIFHDSIMRHTEAAAATGDMVASFPAVSINYPPRQI</sequence>
<dbReference type="PANTHER" id="PTHR45849">
    <property type="entry name" value="FACT COMPLEX SUBUNIT SSRP1"/>
    <property type="match status" value="1"/>
</dbReference>
<keyword evidence="4" id="KW-1185">Reference proteome</keyword>
<dbReference type="GO" id="GO:0031491">
    <property type="term" value="F:nucleosome binding"/>
    <property type="evidence" value="ECO:0007669"/>
    <property type="project" value="TreeGrafter"/>
</dbReference>
<comment type="caution">
    <text evidence="3">The sequence shown here is derived from an EMBL/GenBank/DDBJ whole genome shotgun (WGS) entry which is preliminary data.</text>
</comment>
<dbReference type="PANTHER" id="PTHR45849:SF1">
    <property type="entry name" value="FACT COMPLEX SUBUNIT SSRP1"/>
    <property type="match status" value="1"/>
</dbReference>
<dbReference type="Pfam" id="PF17292">
    <property type="entry name" value="POB3_N"/>
    <property type="match status" value="1"/>
</dbReference>
<evidence type="ECO:0000259" key="2">
    <source>
        <dbReference type="Pfam" id="PF17292"/>
    </source>
</evidence>
<dbReference type="InterPro" id="IPR024954">
    <property type="entry name" value="SSRP1_DD"/>
</dbReference>
<organism evidence="3 4">
    <name type="scientific">Apatococcus lobatus</name>
    <dbReference type="NCBI Taxonomy" id="904363"/>
    <lineage>
        <taxon>Eukaryota</taxon>
        <taxon>Viridiplantae</taxon>
        <taxon>Chlorophyta</taxon>
        <taxon>core chlorophytes</taxon>
        <taxon>Trebouxiophyceae</taxon>
        <taxon>Chlorellales</taxon>
        <taxon>Chlorellaceae</taxon>
        <taxon>Apatococcus</taxon>
    </lineage>
</organism>
<proteinExistence type="predicted"/>
<accession>A0AAW1SDN2</accession>
<reference evidence="3 4" key="1">
    <citation type="journal article" date="2024" name="Nat. Commun.">
        <title>Phylogenomics reveals the evolutionary origins of lichenization in chlorophyte algae.</title>
        <authorList>
            <person name="Puginier C."/>
            <person name="Libourel C."/>
            <person name="Otte J."/>
            <person name="Skaloud P."/>
            <person name="Haon M."/>
            <person name="Grisel S."/>
            <person name="Petersen M."/>
            <person name="Berrin J.G."/>
            <person name="Delaux P.M."/>
            <person name="Dal Grande F."/>
            <person name="Keller J."/>
        </authorList>
    </citation>
    <scope>NUCLEOTIDE SEQUENCE [LARGE SCALE GENOMIC DNA]</scope>
    <source>
        <strain evidence="3 4">SAG 2145</strain>
    </source>
</reference>
<dbReference type="GO" id="GO:0042393">
    <property type="term" value="F:histone binding"/>
    <property type="evidence" value="ECO:0007669"/>
    <property type="project" value="TreeGrafter"/>
</dbReference>
<dbReference type="Gene3D" id="2.30.29.220">
    <property type="entry name" value="Structure-specific recognition protein (SSRP1)"/>
    <property type="match status" value="1"/>
</dbReference>
<dbReference type="Pfam" id="PF03531">
    <property type="entry name" value="SSrecog"/>
    <property type="match status" value="1"/>
</dbReference>